<dbReference type="EMBL" id="BARW01034095">
    <property type="protein sequence ID" value="GAJ03407.1"/>
    <property type="molecule type" value="Genomic_DNA"/>
</dbReference>
<proteinExistence type="predicted"/>
<comment type="caution">
    <text evidence="1">The sequence shown here is derived from an EMBL/GenBank/DDBJ whole genome shotgun (WGS) entry which is preliminary data.</text>
</comment>
<reference evidence="1" key="1">
    <citation type="journal article" date="2014" name="Front. Microbiol.">
        <title>High frequency of phylogenetically diverse reductive dehalogenase-homologous genes in deep subseafloor sedimentary metagenomes.</title>
        <authorList>
            <person name="Kawai M."/>
            <person name="Futagami T."/>
            <person name="Toyoda A."/>
            <person name="Takaki Y."/>
            <person name="Nishi S."/>
            <person name="Hori S."/>
            <person name="Arai W."/>
            <person name="Tsubouchi T."/>
            <person name="Morono Y."/>
            <person name="Uchiyama I."/>
            <person name="Ito T."/>
            <person name="Fujiyama A."/>
            <person name="Inagaki F."/>
            <person name="Takami H."/>
        </authorList>
    </citation>
    <scope>NUCLEOTIDE SEQUENCE</scope>
    <source>
        <strain evidence="1">Expedition CK06-06</strain>
    </source>
</reference>
<name>X1UIK8_9ZZZZ</name>
<protein>
    <submittedName>
        <fullName evidence="1">Uncharacterized protein</fullName>
    </submittedName>
</protein>
<dbReference type="AlphaFoldDB" id="X1UIK8"/>
<evidence type="ECO:0000313" key="1">
    <source>
        <dbReference type="EMBL" id="GAJ03407.1"/>
    </source>
</evidence>
<gene>
    <name evidence="1" type="ORF">S12H4_53534</name>
</gene>
<sequence length="40" mass="4701">MIGRGSFVIWKRLKKLSKVMLEPKLVIRSFLVRPVFAENI</sequence>
<accession>X1UIK8</accession>
<organism evidence="1">
    <name type="scientific">marine sediment metagenome</name>
    <dbReference type="NCBI Taxonomy" id="412755"/>
    <lineage>
        <taxon>unclassified sequences</taxon>
        <taxon>metagenomes</taxon>
        <taxon>ecological metagenomes</taxon>
    </lineage>
</organism>